<evidence type="ECO:0000313" key="2">
    <source>
        <dbReference type="Proteomes" id="UP000235005"/>
    </source>
</evidence>
<keyword evidence="2" id="KW-1185">Reference proteome</keyword>
<evidence type="ECO:0000313" key="1">
    <source>
        <dbReference type="EMBL" id="PLW69448.1"/>
    </source>
</evidence>
<proteinExistence type="predicted"/>
<dbReference type="AlphaFoldDB" id="A0A2N5X4N0"/>
<accession>A0A2N5X4N0</accession>
<reference evidence="1 2" key="1">
    <citation type="submission" date="2018-01" db="EMBL/GenBank/DDBJ databases">
        <title>The draft genome sequence of Halioglobus lutimaris HF004.</title>
        <authorList>
            <person name="Du Z.-J."/>
            <person name="Shi M.-J."/>
        </authorList>
    </citation>
    <scope>NUCLEOTIDE SEQUENCE [LARGE SCALE GENOMIC DNA]</scope>
    <source>
        <strain evidence="1 2">HF004</strain>
    </source>
</reference>
<protein>
    <submittedName>
        <fullName evidence="1">Uncharacterized protein</fullName>
    </submittedName>
</protein>
<gene>
    <name evidence="1" type="ORF">C0039_07940</name>
</gene>
<sequence>MKEKNMIDKDLEEVKEVVETLTEIPFKHLTDCDRLRVKFFLRLHQAVKEGTAGTPSADPADSSAETRLLKRYLLTGPTGYNPKGYKDIH</sequence>
<organism evidence="1 2">
    <name type="scientific">Pseudohalioglobus lutimaris</name>
    <dbReference type="NCBI Taxonomy" id="1737061"/>
    <lineage>
        <taxon>Bacteria</taxon>
        <taxon>Pseudomonadati</taxon>
        <taxon>Pseudomonadota</taxon>
        <taxon>Gammaproteobacteria</taxon>
        <taxon>Cellvibrionales</taxon>
        <taxon>Halieaceae</taxon>
        <taxon>Pseudohalioglobus</taxon>
    </lineage>
</organism>
<name>A0A2N5X4N0_9GAMM</name>
<dbReference type="EMBL" id="PKUS01000007">
    <property type="protein sequence ID" value="PLW69448.1"/>
    <property type="molecule type" value="Genomic_DNA"/>
</dbReference>
<dbReference type="Proteomes" id="UP000235005">
    <property type="component" value="Unassembled WGS sequence"/>
</dbReference>
<comment type="caution">
    <text evidence="1">The sequence shown here is derived from an EMBL/GenBank/DDBJ whole genome shotgun (WGS) entry which is preliminary data.</text>
</comment>